<evidence type="ECO:0000313" key="6">
    <source>
        <dbReference type="Proteomes" id="UP000294292"/>
    </source>
</evidence>
<dbReference type="SMART" id="SM00382">
    <property type="entry name" value="AAA"/>
    <property type="match status" value="1"/>
</dbReference>
<dbReference type="Gene3D" id="3.40.50.300">
    <property type="entry name" value="P-loop containing nucleotide triphosphate hydrolases"/>
    <property type="match status" value="1"/>
</dbReference>
<dbReference type="GO" id="GO:0005524">
    <property type="term" value="F:ATP binding"/>
    <property type="evidence" value="ECO:0007669"/>
    <property type="project" value="UniProtKB-KW"/>
</dbReference>
<dbReference type="InterPro" id="IPR017871">
    <property type="entry name" value="ABC_transporter-like_CS"/>
</dbReference>
<evidence type="ECO:0000259" key="4">
    <source>
        <dbReference type="PROSITE" id="PS50893"/>
    </source>
</evidence>
<evidence type="ECO:0000313" key="5">
    <source>
        <dbReference type="EMBL" id="QBP42288.1"/>
    </source>
</evidence>
<evidence type="ECO:0000256" key="1">
    <source>
        <dbReference type="ARBA" id="ARBA00022448"/>
    </source>
</evidence>
<dbReference type="PANTHER" id="PTHR42781">
    <property type="entry name" value="SPERMIDINE/PUTRESCINE IMPORT ATP-BINDING PROTEIN POTA"/>
    <property type="match status" value="1"/>
</dbReference>
<dbReference type="Pfam" id="PF00005">
    <property type="entry name" value="ABC_tran"/>
    <property type="match status" value="1"/>
</dbReference>
<keyword evidence="3 5" id="KW-0067">ATP-binding</keyword>
<dbReference type="KEGG" id="panc:E2636_14500"/>
<dbReference type="EMBL" id="CP038015">
    <property type="protein sequence ID" value="QBP42288.1"/>
    <property type="molecule type" value="Genomic_DNA"/>
</dbReference>
<dbReference type="PROSITE" id="PS50893">
    <property type="entry name" value="ABC_TRANSPORTER_2"/>
    <property type="match status" value="1"/>
</dbReference>
<keyword evidence="6" id="KW-1185">Reference proteome</keyword>
<dbReference type="GO" id="GO:0016887">
    <property type="term" value="F:ATP hydrolysis activity"/>
    <property type="evidence" value="ECO:0007669"/>
    <property type="project" value="InterPro"/>
</dbReference>
<keyword evidence="1" id="KW-0813">Transport</keyword>
<dbReference type="InterPro" id="IPR003593">
    <property type="entry name" value="AAA+_ATPase"/>
</dbReference>
<dbReference type="InterPro" id="IPR050093">
    <property type="entry name" value="ABC_SmlMolc_Importer"/>
</dbReference>
<name>A0A4P7A101_9BACL</name>
<dbReference type="PROSITE" id="PS00211">
    <property type="entry name" value="ABC_TRANSPORTER_1"/>
    <property type="match status" value="1"/>
</dbReference>
<keyword evidence="2" id="KW-0547">Nucleotide-binding</keyword>
<dbReference type="SUPFAM" id="SSF52540">
    <property type="entry name" value="P-loop containing nucleoside triphosphate hydrolases"/>
    <property type="match status" value="1"/>
</dbReference>
<dbReference type="PANTHER" id="PTHR42781:SF4">
    <property type="entry name" value="SPERMIDINE_PUTRESCINE IMPORT ATP-BINDING PROTEIN POTA"/>
    <property type="match status" value="1"/>
</dbReference>
<dbReference type="AlphaFoldDB" id="A0A4P7A101"/>
<dbReference type="Proteomes" id="UP000294292">
    <property type="component" value="Chromosome"/>
</dbReference>
<dbReference type="OrthoDB" id="9790614at2"/>
<protein>
    <submittedName>
        <fullName evidence="5">ATP-binding cassette domain-containing protein</fullName>
    </submittedName>
</protein>
<dbReference type="InterPro" id="IPR003439">
    <property type="entry name" value="ABC_transporter-like_ATP-bd"/>
</dbReference>
<evidence type="ECO:0000256" key="2">
    <source>
        <dbReference type="ARBA" id="ARBA00022741"/>
    </source>
</evidence>
<gene>
    <name evidence="5" type="ORF">E2636_14500</name>
</gene>
<reference evidence="5 6" key="1">
    <citation type="submission" date="2019-03" db="EMBL/GenBank/DDBJ databases">
        <title>Complete genome sequence of Paenisporosarcina antarctica CGMCC 1.6503T.</title>
        <authorList>
            <person name="Rong J.-C."/>
            <person name="Chi N.-Y."/>
            <person name="Zhang Q.-F."/>
        </authorList>
    </citation>
    <scope>NUCLEOTIDE SEQUENCE [LARGE SCALE GENOMIC DNA]</scope>
    <source>
        <strain evidence="5 6">CGMCC 1.6503</strain>
    </source>
</reference>
<accession>A0A4P7A101</accession>
<proteinExistence type="predicted"/>
<organism evidence="5 6">
    <name type="scientific">Paenisporosarcina antarctica</name>
    <dbReference type="NCBI Taxonomy" id="417367"/>
    <lineage>
        <taxon>Bacteria</taxon>
        <taxon>Bacillati</taxon>
        <taxon>Bacillota</taxon>
        <taxon>Bacilli</taxon>
        <taxon>Bacillales</taxon>
        <taxon>Caryophanaceae</taxon>
        <taxon>Paenisporosarcina</taxon>
    </lineage>
</organism>
<evidence type="ECO:0000256" key="3">
    <source>
        <dbReference type="ARBA" id="ARBA00022840"/>
    </source>
</evidence>
<sequence length="287" mass="32912">MMELRNISKKFEGKIVLECVNLSLKQGEVITILGKSGSGKSTLLQLIAAMEPIDSGEIQKNVETMCAYITQKPYLFSHMTVLQNIAFPLKCQGVRKKERYAIAKNWLEKVELFGLEDRFPYELSGGQQQRVSIARAFVYQPDVFLMDEPFANLDVKLSRQLQHLIFNEMKQRNVAGIFVTHNYEETKMYADQTFLLQDGKLTTMSEQEVELYFNEGIQIEGRTYLISNCVLTNNLSDRSIAVLLDKKVHLYGVDFYVVILPNGQKQFMKKSQEINTIVPLYLVLKEG</sequence>
<feature type="domain" description="ABC transporter" evidence="4">
    <location>
        <begin position="2"/>
        <end position="223"/>
    </location>
</feature>
<dbReference type="InterPro" id="IPR027417">
    <property type="entry name" value="P-loop_NTPase"/>
</dbReference>